<evidence type="ECO:0000256" key="3">
    <source>
        <dbReference type="ARBA" id="ARBA00022490"/>
    </source>
</evidence>
<dbReference type="SUPFAM" id="SSF50341">
    <property type="entry name" value="CheW-like"/>
    <property type="match status" value="1"/>
</dbReference>
<evidence type="ECO:0000256" key="1">
    <source>
        <dbReference type="ARBA" id="ARBA00004496"/>
    </source>
</evidence>
<dbReference type="FunFam" id="2.40.50.180:FF:000002">
    <property type="entry name" value="Chemotaxis protein CheW"/>
    <property type="match status" value="1"/>
</dbReference>
<dbReference type="GO" id="GO:0005829">
    <property type="term" value="C:cytosol"/>
    <property type="evidence" value="ECO:0007669"/>
    <property type="project" value="TreeGrafter"/>
</dbReference>
<sequence>MAENTTMTNIENEDTQKDKYLTFHLAGEDYGIEIQYVIEIIGIQNITDVPDMPAFIRGVINLRGKVVPIMDVRARFGIKNRDYDDRTCIIVVNIDSTEVGLVVDEVSEVADIPEKNVEPAPRTSKNHGDSYIQGMGKINNDVKILLDVHKLLFSGEMQELVETSEE</sequence>
<reference evidence="6 7" key="1">
    <citation type="submission" date="2016-10" db="EMBL/GenBank/DDBJ databases">
        <authorList>
            <person name="de Groot N.N."/>
        </authorList>
    </citation>
    <scope>NUCLEOTIDE SEQUENCE [LARGE SCALE GENOMIC DNA]</scope>
    <source>
        <strain evidence="6 7">DSM 7343</strain>
    </source>
</reference>
<dbReference type="PANTHER" id="PTHR22617">
    <property type="entry name" value="CHEMOTAXIS SENSOR HISTIDINE KINASE-RELATED"/>
    <property type="match status" value="1"/>
</dbReference>
<dbReference type="CDD" id="cd00732">
    <property type="entry name" value="CheW"/>
    <property type="match status" value="1"/>
</dbReference>
<dbReference type="PROSITE" id="PS50851">
    <property type="entry name" value="CHEW"/>
    <property type="match status" value="1"/>
</dbReference>
<dbReference type="SMART" id="SM00260">
    <property type="entry name" value="CheW"/>
    <property type="match status" value="1"/>
</dbReference>
<accession>A0A1H4CPB2</accession>
<keyword evidence="7" id="KW-1185">Reference proteome</keyword>
<gene>
    <name evidence="6" type="ORF">SAMN05660420_02652</name>
</gene>
<name>A0A1H4CPB2_9BACT</name>
<dbReference type="Pfam" id="PF01584">
    <property type="entry name" value="CheW"/>
    <property type="match status" value="1"/>
</dbReference>
<dbReference type="RefSeq" id="WP_245706518.1">
    <property type="nucleotide sequence ID" value="NZ_FNQN01000008.1"/>
</dbReference>
<evidence type="ECO:0000259" key="5">
    <source>
        <dbReference type="PROSITE" id="PS50851"/>
    </source>
</evidence>
<dbReference type="STRING" id="37625.SAMN05660420_02652"/>
<dbReference type="AlphaFoldDB" id="A0A1H4CPB2"/>
<keyword evidence="4" id="KW-0145">Chemotaxis</keyword>
<organism evidence="6 7">
    <name type="scientific">Desulfuromusa kysingii</name>
    <dbReference type="NCBI Taxonomy" id="37625"/>
    <lineage>
        <taxon>Bacteria</taxon>
        <taxon>Pseudomonadati</taxon>
        <taxon>Thermodesulfobacteriota</taxon>
        <taxon>Desulfuromonadia</taxon>
        <taxon>Desulfuromonadales</taxon>
        <taxon>Geopsychrobacteraceae</taxon>
        <taxon>Desulfuromusa</taxon>
    </lineage>
</organism>
<proteinExistence type="predicted"/>
<dbReference type="InterPro" id="IPR039315">
    <property type="entry name" value="CheW"/>
</dbReference>
<dbReference type="Gene3D" id="2.30.30.40">
    <property type="entry name" value="SH3 Domains"/>
    <property type="match status" value="1"/>
</dbReference>
<dbReference type="InterPro" id="IPR002545">
    <property type="entry name" value="CheW-lke_dom"/>
</dbReference>
<evidence type="ECO:0000313" key="7">
    <source>
        <dbReference type="Proteomes" id="UP000199409"/>
    </source>
</evidence>
<comment type="subcellular location">
    <subcellularLocation>
        <location evidence="1">Cytoplasm</location>
    </subcellularLocation>
</comment>
<feature type="domain" description="CheW-like" evidence="5">
    <location>
        <begin position="17"/>
        <end position="157"/>
    </location>
</feature>
<evidence type="ECO:0000256" key="4">
    <source>
        <dbReference type="ARBA" id="ARBA00022500"/>
    </source>
</evidence>
<dbReference type="Gene3D" id="2.40.50.180">
    <property type="entry name" value="CheA-289, Domain 4"/>
    <property type="match status" value="1"/>
</dbReference>
<dbReference type="InterPro" id="IPR036061">
    <property type="entry name" value="CheW-like_dom_sf"/>
</dbReference>
<protein>
    <recommendedName>
        <fullName evidence="2">Chemotaxis protein CheW</fullName>
    </recommendedName>
</protein>
<dbReference type="Proteomes" id="UP000199409">
    <property type="component" value="Unassembled WGS sequence"/>
</dbReference>
<dbReference type="EMBL" id="FNQN01000008">
    <property type="protein sequence ID" value="SEA62245.1"/>
    <property type="molecule type" value="Genomic_DNA"/>
</dbReference>
<keyword evidence="3" id="KW-0963">Cytoplasm</keyword>
<evidence type="ECO:0000313" key="6">
    <source>
        <dbReference type="EMBL" id="SEA62245.1"/>
    </source>
</evidence>
<evidence type="ECO:0000256" key="2">
    <source>
        <dbReference type="ARBA" id="ARBA00021483"/>
    </source>
</evidence>
<dbReference type="GO" id="GO:0007165">
    <property type="term" value="P:signal transduction"/>
    <property type="evidence" value="ECO:0007669"/>
    <property type="project" value="InterPro"/>
</dbReference>
<dbReference type="GO" id="GO:0006935">
    <property type="term" value="P:chemotaxis"/>
    <property type="evidence" value="ECO:0007669"/>
    <property type="project" value="UniProtKB-KW"/>
</dbReference>
<dbReference type="PANTHER" id="PTHR22617:SF23">
    <property type="entry name" value="CHEMOTAXIS PROTEIN CHEW"/>
    <property type="match status" value="1"/>
</dbReference>